<evidence type="ECO:0000313" key="7">
    <source>
        <dbReference type="Proteomes" id="UP001254608"/>
    </source>
</evidence>
<dbReference type="CDD" id="cd00009">
    <property type="entry name" value="AAA"/>
    <property type="match status" value="1"/>
</dbReference>
<dbReference type="EMBL" id="JAVRIC010000003">
    <property type="protein sequence ID" value="MDT0496452.1"/>
    <property type="molecule type" value="Genomic_DNA"/>
</dbReference>
<dbReference type="PANTHER" id="PTHR32071">
    <property type="entry name" value="TRANSCRIPTIONAL REGULATORY PROTEIN"/>
    <property type="match status" value="1"/>
</dbReference>
<dbReference type="InterPro" id="IPR010524">
    <property type="entry name" value="Sig_transdc_resp-reg_PrpR_N"/>
</dbReference>
<dbReference type="PANTHER" id="PTHR32071:SF81">
    <property type="entry name" value="PROPIONATE CATABOLISM OPERON REGULATORY PROTEIN"/>
    <property type="match status" value="1"/>
</dbReference>
<proteinExistence type="predicted"/>
<dbReference type="SMART" id="SM00382">
    <property type="entry name" value="AAA"/>
    <property type="match status" value="1"/>
</dbReference>
<dbReference type="InterPro" id="IPR003593">
    <property type="entry name" value="AAA+_ATPase"/>
</dbReference>
<dbReference type="Gene3D" id="3.40.50.2300">
    <property type="match status" value="1"/>
</dbReference>
<evidence type="ECO:0000259" key="5">
    <source>
        <dbReference type="PROSITE" id="PS50045"/>
    </source>
</evidence>
<keyword evidence="7" id="KW-1185">Reference proteome</keyword>
<accession>A0ABU2WHA0</accession>
<evidence type="ECO:0000256" key="4">
    <source>
        <dbReference type="ARBA" id="ARBA00023163"/>
    </source>
</evidence>
<keyword evidence="1" id="KW-0547">Nucleotide-binding</keyword>
<dbReference type="Pfam" id="PF06506">
    <property type="entry name" value="PrpR_N"/>
    <property type="match status" value="1"/>
</dbReference>
<dbReference type="RefSeq" id="WP_311363842.1">
    <property type="nucleotide sequence ID" value="NZ_JAVRIC010000003.1"/>
</dbReference>
<dbReference type="PROSITE" id="PS00675">
    <property type="entry name" value="SIGMA54_INTERACT_1"/>
    <property type="match status" value="1"/>
</dbReference>
<dbReference type="Proteomes" id="UP001254608">
    <property type="component" value="Unassembled WGS sequence"/>
</dbReference>
<dbReference type="SUPFAM" id="SSF52540">
    <property type="entry name" value="P-loop containing nucleoside triphosphate hydrolases"/>
    <property type="match status" value="1"/>
</dbReference>
<keyword evidence="2" id="KW-0067">ATP-binding</keyword>
<dbReference type="InterPro" id="IPR025944">
    <property type="entry name" value="Sigma_54_int_dom_CS"/>
</dbReference>
<dbReference type="InterPro" id="IPR012704">
    <property type="entry name" value="Sig_transdc_resp-reg_PrpR"/>
</dbReference>
<dbReference type="PROSITE" id="PS00688">
    <property type="entry name" value="SIGMA54_INTERACT_3"/>
    <property type="match status" value="1"/>
</dbReference>
<dbReference type="Pfam" id="PF25601">
    <property type="entry name" value="AAA_lid_14"/>
    <property type="match status" value="1"/>
</dbReference>
<evidence type="ECO:0000256" key="3">
    <source>
        <dbReference type="ARBA" id="ARBA00023015"/>
    </source>
</evidence>
<evidence type="ECO:0000256" key="2">
    <source>
        <dbReference type="ARBA" id="ARBA00022840"/>
    </source>
</evidence>
<dbReference type="InterPro" id="IPR002078">
    <property type="entry name" value="Sigma_54_int"/>
</dbReference>
<evidence type="ECO:0000256" key="1">
    <source>
        <dbReference type="ARBA" id="ARBA00022741"/>
    </source>
</evidence>
<feature type="domain" description="Sigma-54 factor interaction" evidence="5">
    <location>
        <begin position="231"/>
        <end position="461"/>
    </location>
</feature>
<dbReference type="Gene3D" id="3.40.50.300">
    <property type="entry name" value="P-loop containing nucleotide triphosphate hydrolases"/>
    <property type="match status" value="1"/>
</dbReference>
<gene>
    <name evidence="6" type="primary">prpR</name>
    <name evidence="6" type="ORF">RM530_03610</name>
</gene>
<comment type="caution">
    <text evidence="6">The sequence shown here is derived from an EMBL/GenBank/DDBJ whole genome shotgun (WGS) entry which is preliminary data.</text>
</comment>
<dbReference type="InterPro" id="IPR058031">
    <property type="entry name" value="AAA_lid_NorR"/>
</dbReference>
<sequence length="540" mass="58946">MAASKSSKRLRSADEVSRDPVLWAVSVSRLSTLIGDVVPEFGDRARIEMINLGFEDAVRQVRRRAGEECDVLISAGSNGAYLKHRVDKPVVLIRASGFDLMQALSRARSLSDRIGVVTHETDMPPFAEFRRMFELPIEQRAFVTAEDARNRVAELVNRGVKAIVGTGLVVELAEQAGVSGLLLYSADSIRTAFETALDIAGLVRGIDSRERPAPRRAPRRGGGPKPAADGFLGHSEVAVQVREAVAIYADTDATVLIEGDTGTGKELVAQALHQASGRAANAFVAVNCGAVAESLLEAELFGYEEGAFTGSRRGGRIGLIESAHHGTLFLDEVGEMPLPLQTRLLRVLEEREVLRVGSSRPVPVDVRVIAATHRPIEAMVEEGGFRRDLYYRLNVLRIALPGLARRRQDVAMLAEHFLQAGAQQAGEVMPELDASALALLQAHDWPGNVRELRNLMERLAVITRASGQLMIDAGLLQRHAPELTARPAPARLTRGSARRPDRTQLQQALQRSADDRAHLAAQFGISRTTLWRWLREAGLQ</sequence>
<evidence type="ECO:0000313" key="6">
    <source>
        <dbReference type="EMBL" id="MDT0496452.1"/>
    </source>
</evidence>
<dbReference type="SUPFAM" id="SSF46689">
    <property type="entry name" value="Homeodomain-like"/>
    <property type="match status" value="1"/>
</dbReference>
<dbReference type="InterPro" id="IPR027417">
    <property type="entry name" value="P-loop_NTPase"/>
</dbReference>
<protein>
    <submittedName>
        <fullName evidence="6">Propionate catabolism operon regulatory protein PrpR</fullName>
    </submittedName>
</protein>
<keyword evidence="4" id="KW-0804">Transcription</keyword>
<dbReference type="Gene3D" id="1.10.8.60">
    <property type="match status" value="1"/>
</dbReference>
<organism evidence="6 7">
    <name type="scientific">Banduia mediterranea</name>
    <dbReference type="NCBI Taxonomy" id="3075609"/>
    <lineage>
        <taxon>Bacteria</taxon>
        <taxon>Pseudomonadati</taxon>
        <taxon>Pseudomonadota</taxon>
        <taxon>Gammaproteobacteria</taxon>
        <taxon>Nevskiales</taxon>
        <taxon>Algiphilaceae</taxon>
        <taxon>Banduia</taxon>
    </lineage>
</organism>
<dbReference type="InterPro" id="IPR025662">
    <property type="entry name" value="Sigma_54_int_dom_ATP-bd_1"/>
</dbReference>
<dbReference type="NCBIfam" id="TIGR02329">
    <property type="entry name" value="propionate_PrpR"/>
    <property type="match status" value="1"/>
</dbReference>
<dbReference type="SUPFAM" id="SSF159800">
    <property type="entry name" value="PrpR receptor domain-like"/>
    <property type="match status" value="1"/>
</dbReference>
<dbReference type="Pfam" id="PF00158">
    <property type="entry name" value="Sigma54_activat"/>
    <property type="match status" value="1"/>
</dbReference>
<keyword evidence="3" id="KW-0805">Transcription regulation</keyword>
<reference evidence="6 7" key="1">
    <citation type="submission" date="2023-09" db="EMBL/GenBank/DDBJ databases">
        <authorList>
            <person name="Rey-Velasco X."/>
        </authorList>
    </citation>
    <scope>NUCLEOTIDE SEQUENCE [LARGE SCALE GENOMIC DNA]</scope>
    <source>
        <strain evidence="6 7">W345</strain>
    </source>
</reference>
<dbReference type="PROSITE" id="PS50045">
    <property type="entry name" value="SIGMA54_INTERACT_4"/>
    <property type="match status" value="1"/>
</dbReference>
<dbReference type="InterPro" id="IPR009057">
    <property type="entry name" value="Homeodomain-like_sf"/>
</dbReference>
<name>A0ABU2WHA0_9GAMM</name>